<proteinExistence type="predicted"/>
<feature type="region of interest" description="Disordered" evidence="1">
    <location>
        <begin position="54"/>
        <end position="81"/>
    </location>
</feature>
<feature type="region of interest" description="Disordered" evidence="1">
    <location>
        <begin position="1"/>
        <end position="40"/>
    </location>
</feature>
<dbReference type="Proteomes" id="UP000007800">
    <property type="component" value="Unassembled WGS sequence"/>
</dbReference>
<evidence type="ECO:0000256" key="1">
    <source>
        <dbReference type="SAM" id="MobiDB-lite"/>
    </source>
</evidence>
<sequence>MILTQQHNRFDPEVVSSSQMSGSFYGIPPSNQVSPKEEDPSKVLLDLLHCGRGKASPKAASESARTDSTMSSASDSEYSEDDLDRYFEQQKQMLELGLQRAFLEEHGDSVDRRVLTQACHQLVDRTFREVETARTGLINSQTNRYMKRPEE</sequence>
<dbReference type="AlphaFoldDB" id="C5KT42"/>
<feature type="compositionally biased region" description="Low complexity" evidence="1">
    <location>
        <begin position="66"/>
        <end position="76"/>
    </location>
</feature>
<dbReference type="EMBL" id="GG676168">
    <property type="protein sequence ID" value="EER12392.1"/>
    <property type="molecule type" value="Genomic_DNA"/>
</dbReference>
<dbReference type="InParanoid" id="C5KT42"/>
<keyword evidence="3" id="KW-1185">Reference proteome</keyword>
<evidence type="ECO:0000313" key="3">
    <source>
        <dbReference type="Proteomes" id="UP000007800"/>
    </source>
</evidence>
<reference evidence="2 3" key="1">
    <citation type="submission" date="2008-07" db="EMBL/GenBank/DDBJ databases">
        <authorList>
            <person name="El-Sayed N."/>
            <person name="Caler E."/>
            <person name="Inman J."/>
            <person name="Amedeo P."/>
            <person name="Hass B."/>
            <person name="Wortman J."/>
        </authorList>
    </citation>
    <scope>NUCLEOTIDE SEQUENCE [LARGE SCALE GENOMIC DNA]</scope>
    <source>
        <strain evidence="3">ATCC 50983 / TXsc</strain>
    </source>
</reference>
<evidence type="ECO:0000313" key="2">
    <source>
        <dbReference type="EMBL" id="EER12392.1"/>
    </source>
</evidence>
<organism evidence="3">
    <name type="scientific">Perkinsus marinus (strain ATCC 50983 / TXsc)</name>
    <dbReference type="NCBI Taxonomy" id="423536"/>
    <lineage>
        <taxon>Eukaryota</taxon>
        <taxon>Sar</taxon>
        <taxon>Alveolata</taxon>
        <taxon>Perkinsozoa</taxon>
        <taxon>Perkinsea</taxon>
        <taxon>Perkinsida</taxon>
        <taxon>Perkinsidae</taxon>
        <taxon>Perkinsus</taxon>
    </lineage>
</organism>
<dbReference type="RefSeq" id="XP_002780597.1">
    <property type="nucleotide sequence ID" value="XM_002780551.1"/>
</dbReference>
<protein>
    <submittedName>
        <fullName evidence="2">Uncharacterized protein</fullName>
    </submittedName>
</protein>
<dbReference type="GeneID" id="9057591"/>
<gene>
    <name evidence="2" type="ORF">Pmar_PMAR001190</name>
</gene>
<accession>C5KT42</accession>
<name>C5KT42_PERM5</name>